<evidence type="ECO:0000313" key="5">
    <source>
        <dbReference type="Proteomes" id="UP000694382"/>
    </source>
</evidence>
<evidence type="ECO:0000256" key="3">
    <source>
        <dbReference type="SAM" id="MobiDB-lite"/>
    </source>
</evidence>
<keyword evidence="1" id="KW-0507">mRNA processing</keyword>
<dbReference type="PANTHER" id="PTHR13161:SF4">
    <property type="entry name" value="CLK4-ASSOCIATING SERINE_ARGININE RICH PROTEIN"/>
    <property type="match status" value="1"/>
</dbReference>
<dbReference type="Pfam" id="PF09750">
    <property type="entry name" value="DRY_EERY"/>
    <property type="match status" value="1"/>
</dbReference>
<dbReference type="InterPro" id="IPR040397">
    <property type="entry name" value="SWAP"/>
</dbReference>
<dbReference type="GO" id="GO:0006397">
    <property type="term" value="P:mRNA processing"/>
    <property type="evidence" value="ECO:0007669"/>
    <property type="project" value="UniProtKB-KW"/>
</dbReference>
<feature type="compositionally biased region" description="Basic and acidic residues" evidence="3">
    <location>
        <begin position="138"/>
        <end position="149"/>
    </location>
</feature>
<dbReference type="InterPro" id="IPR019147">
    <property type="entry name" value="SWAP_N_domain"/>
</dbReference>
<accession>A0A8U8AUU3</accession>
<dbReference type="AlphaFoldDB" id="A0A8U8AUU3"/>
<keyword evidence="5" id="KW-1185">Reference proteome</keyword>
<evidence type="ECO:0000256" key="1">
    <source>
        <dbReference type="ARBA" id="ARBA00022664"/>
    </source>
</evidence>
<reference evidence="4" key="2">
    <citation type="submission" date="2025-09" db="UniProtKB">
        <authorList>
            <consortium name="Ensembl"/>
        </authorList>
    </citation>
    <scope>IDENTIFICATION</scope>
</reference>
<reference evidence="4" key="1">
    <citation type="submission" date="2025-08" db="UniProtKB">
        <authorList>
            <consortium name="Ensembl"/>
        </authorList>
    </citation>
    <scope>IDENTIFICATION</scope>
</reference>
<evidence type="ECO:0000313" key="4">
    <source>
        <dbReference type="Ensembl" id="ENSCPVP00000024691.1"/>
    </source>
</evidence>
<dbReference type="SMART" id="SM01141">
    <property type="entry name" value="DRY_EERY"/>
    <property type="match status" value="1"/>
</dbReference>
<feature type="region of interest" description="Disordered" evidence="3">
    <location>
        <begin position="123"/>
        <end position="167"/>
    </location>
</feature>
<protein>
    <submittedName>
        <fullName evidence="4">Uncharacterized protein</fullName>
    </submittedName>
</protein>
<name>A0A8U8AUU3_GEOPR</name>
<keyword evidence="2" id="KW-0508">mRNA splicing</keyword>
<dbReference type="PANTHER" id="PTHR13161">
    <property type="entry name" value="SPLICING FACTOR SUPPRESSOR OF WHITE APRICOT"/>
    <property type="match status" value="1"/>
</dbReference>
<organism evidence="4 5">
    <name type="scientific">Geospiza parvula</name>
    <name type="common">Small tree-finch</name>
    <name type="synonym">Camarhynchus parvulus</name>
    <dbReference type="NCBI Taxonomy" id="87175"/>
    <lineage>
        <taxon>Eukaryota</taxon>
        <taxon>Metazoa</taxon>
        <taxon>Chordata</taxon>
        <taxon>Craniata</taxon>
        <taxon>Vertebrata</taxon>
        <taxon>Euteleostomi</taxon>
        <taxon>Archelosauria</taxon>
        <taxon>Archosauria</taxon>
        <taxon>Dinosauria</taxon>
        <taxon>Saurischia</taxon>
        <taxon>Theropoda</taxon>
        <taxon>Coelurosauria</taxon>
        <taxon>Aves</taxon>
        <taxon>Neognathae</taxon>
        <taxon>Neoaves</taxon>
        <taxon>Telluraves</taxon>
        <taxon>Australaves</taxon>
        <taxon>Passeriformes</taxon>
        <taxon>Thraupidae</taxon>
        <taxon>Camarhynchus</taxon>
    </lineage>
</organism>
<dbReference type="GO" id="GO:0008380">
    <property type="term" value="P:RNA splicing"/>
    <property type="evidence" value="ECO:0007669"/>
    <property type="project" value="UniProtKB-KW"/>
</dbReference>
<dbReference type="Ensembl" id="ENSCPVT00000024879.1">
    <property type="protein sequence ID" value="ENSCPVP00000024691.1"/>
    <property type="gene ID" value="ENSCPVG00000017513.1"/>
</dbReference>
<sequence length="167" mass="18666">MWHEAWKHERKLRGMMVDYRRTPAAADPAQFLQVHGRACKVHLDSAVALAAESPVNMMPWQGDTNNMIDRFDVRAHLDFIPMYTPSLLSPTSPEQESDERKCNYERYRGLVQNDFAGISEGSACTRSTSASLRGLQKPNEDEKKSEGKKVRVPGILAGNAPPPTLGE</sequence>
<proteinExistence type="predicted"/>
<dbReference type="Proteomes" id="UP000694382">
    <property type="component" value="Unassembled WGS sequence"/>
</dbReference>
<evidence type="ECO:0000256" key="2">
    <source>
        <dbReference type="ARBA" id="ARBA00023187"/>
    </source>
</evidence>